<name>A0A9D2AHP6_9BACT</name>
<dbReference type="GO" id="GO:0016020">
    <property type="term" value="C:membrane"/>
    <property type="evidence" value="ECO:0007669"/>
    <property type="project" value="UniProtKB-SubCell"/>
</dbReference>
<evidence type="ECO:0000313" key="10">
    <source>
        <dbReference type="Proteomes" id="UP000823964"/>
    </source>
</evidence>
<proteinExistence type="predicted"/>
<evidence type="ECO:0000256" key="6">
    <source>
        <dbReference type="ARBA" id="ARBA00023004"/>
    </source>
</evidence>
<dbReference type="AlphaFoldDB" id="A0A9D2AHP6"/>
<evidence type="ECO:0000256" key="2">
    <source>
        <dbReference type="ARBA" id="ARBA00022617"/>
    </source>
</evidence>
<feature type="transmembrane region" description="Helical" evidence="8">
    <location>
        <begin position="51"/>
        <end position="75"/>
    </location>
</feature>
<gene>
    <name evidence="9" type="ORF">H9862_08910</name>
</gene>
<sequence>KILVALTGACLLLFLVGHLAGNMTIYGGDGANPADPSWINAYATGLHAMPAWLLWAIRLGLLVVLLIHVVLTLVLKYENYNARTHYQKEGTLKATLSSRTMVITGLMVFCFLVFHLWQLTFNGDPANCYDHIIAAFTNPWCSLFYIVAICCLFMHVRHGVQSVLQTLGLSTRKVRPLYNIIAVLFGIVVCGGFISIPVAVMLNILH</sequence>
<comment type="caution">
    <text evidence="9">The sequence shown here is derived from an EMBL/GenBank/DDBJ whole genome shotgun (WGS) entry which is preliminary data.</text>
</comment>
<feature type="transmembrane region" description="Helical" evidence="8">
    <location>
        <begin position="137"/>
        <end position="156"/>
    </location>
</feature>
<evidence type="ECO:0000256" key="5">
    <source>
        <dbReference type="ARBA" id="ARBA00022989"/>
    </source>
</evidence>
<comment type="subcellular location">
    <subcellularLocation>
        <location evidence="1">Membrane</location>
    </subcellularLocation>
</comment>
<evidence type="ECO:0000256" key="8">
    <source>
        <dbReference type="SAM" id="Phobius"/>
    </source>
</evidence>
<evidence type="ECO:0000313" key="9">
    <source>
        <dbReference type="EMBL" id="HIX20704.1"/>
    </source>
</evidence>
<dbReference type="InterPro" id="IPR000701">
    <property type="entry name" value="SuccDH_FuR_B_TM-su"/>
</dbReference>
<keyword evidence="4" id="KW-0479">Metal-binding</keyword>
<feature type="non-terminal residue" evidence="9">
    <location>
        <position position="1"/>
    </location>
</feature>
<organism evidence="9 10">
    <name type="scientific">Candidatus Akkermansia intestinigallinarum</name>
    <dbReference type="NCBI Taxonomy" id="2838431"/>
    <lineage>
        <taxon>Bacteria</taxon>
        <taxon>Pseudomonadati</taxon>
        <taxon>Verrucomicrobiota</taxon>
        <taxon>Verrucomicrobiia</taxon>
        <taxon>Verrucomicrobiales</taxon>
        <taxon>Akkermansiaceae</taxon>
        <taxon>Akkermansia</taxon>
    </lineage>
</organism>
<evidence type="ECO:0000256" key="1">
    <source>
        <dbReference type="ARBA" id="ARBA00004370"/>
    </source>
</evidence>
<keyword evidence="5 8" id="KW-1133">Transmembrane helix</keyword>
<keyword evidence="7 8" id="KW-0472">Membrane</keyword>
<evidence type="ECO:0000256" key="7">
    <source>
        <dbReference type="ARBA" id="ARBA00023136"/>
    </source>
</evidence>
<dbReference type="NCBIfam" id="TIGR02046">
    <property type="entry name" value="sdhC_b558_fam"/>
    <property type="match status" value="1"/>
</dbReference>
<reference evidence="9" key="1">
    <citation type="journal article" date="2021" name="PeerJ">
        <title>Extensive microbial diversity within the chicken gut microbiome revealed by metagenomics and culture.</title>
        <authorList>
            <person name="Gilroy R."/>
            <person name="Ravi A."/>
            <person name="Getino M."/>
            <person name="Pursley I."/>
            <person name="Horton D.L."/>
            <person name="Alikhan N.F."/>
            <person name="Baker D."/>
            <person name="Gharbi K."/>
            <person name="Hall N."/>
            <person name="Watson M."/>
            <person name="Adriaenssens E.M."/>
            <person name="Foster-Nyarko E."/>
            <person name="Jarju S."/>
            <person name="Secka A."/>
            <person name="Antonio M."/>
            <person name="Oren A."/>
            <person name="Chaudhuri R.R."/>
            <person name="La Ragione R."/>
            <person name="Hildebrand F."/>
            <person name="Pallen M.J."/>
        </authorList>
    </citation>
    <scope>NUCLEOTIDE SEQUENCE</scope>
    <source>
        <strain evidence="9">14975</strain>
    </source>
</reference>
<feature type="transmembrane region" description="Helical" evidence="8">
    <location>
        <begin position="177"/>
        <end position="205"/>
    </location>
</feature>
<dbReference type="Gene3D" id="1.20.1300.10">
    <property type="entry name" value="Fumarate reductase/succinate dehydrogenase, transmembrane subunit"/>
    <property type="match status" value="1"/>
</dbReference>
<protein>
    <submittedName>
        <fullName evidence="9">Succinate dehydrogenase cytochrome b subunit</fullName>
    </submittedName>
</protein>
<dbReference type="SUPFAM" id="SSF81343">
    <property type="entry name" value="Fumarate reductase respiratory complex transmembrane subunits"/>
    <property type="match status" value="1"/>
</dbReference>
<dbReference type="InterPro" id="IPR011138">
    <property type="entry name" value="Cytochrome_b-558"/>
</dbReference>
<accession>A0A9D2AHP6</accession>
<evidence type="ECO:0000256" key="3">
    <source>
        <dbReference type="ARBA" id="ARBA00022692"/>
    </source>
</evidence>
<dbReference type="InterPro" id="IPR034804">
    <property type="entry name" value="SQR/QFR_C/D"/>
</dbReference>
<keyword evidence="3 8" id="KW-0812">Transmembrane</keyword>
<dbReference type="Pfam" id="PF01127">
    <property type="entry name" value="Sdh_cyt"/>
    <property type="match status" value="1"/>
</dbReference>
<reference evidence="9" key="2">
    <citation type="submission" date="2021-04" db="EMBL/GenBank/DDBJ databases">
        <authorList>
            <person name="Gilroy R."/>
        </authorList>
    </citation>
    <scope>NUCLEOTIDE SEQUENCE</scope>
    <source>
        <strain evidence="9">14975</strain>
    </source>
</reference>
<feature type="transmembrane region" description="Helical" evidence="8">
    <location>
        <begin position="96"/>
        <end position="117"/>
    </location>
</feature>
<keyword evidence="2" id="KW-0349">Heme</keyword>
<dbReference type="EMBL" id="DXFQ01000170">
    <property type="protein sequence ID" value="HIX20704.1"/>
    <property type="molecule type" value="Genomic_DNA"/>
</dbReference>
<dbReference type="GO" id="GO:0046872">
    <property type="term" value="F:metal ion binding"/>
    <property type="evidence" value="ECO:0007669"/>
    <property type="project" value="UniProtKB-KW"/>
</dbReference>
<dbReference type="CDD" id="cd03498">
    <property type="entry name" value="SQR_TypeB_2_TM"/>
    <property type="match status" value="1"/>
</dbReference>
<dbReference type="Proteomes" id="UP000823964">
    <property type="component" value="Unassembled WGS sequence"/>
</dbReference>
<keyword evidence="6" id="KW-0408">Iron</keyword>
<evidence type="ECO:0000256" key="4">
    <source>
        <dbReference type="ARBA" id="ARBA00022723"/>
    </source>
</evidence>